<evidence type="ECO:0000313" key="7">
    <source>
        <dbReference type="EMBL" id="KAG0563770.1"/>
    </source>
</evidence>
<keyword evidence="4" id="KW-0539">Nucleus</keyword>
<dbReference type="SUPFAM" id="SSF101936">
    <property type="entry name" value="DNA-binding pseudobarrel domain"/>
    <property type="match status" value="2"/>
</dbReference>
<feature type="region of interest" description="Disordered" evidence="5">
    <location>
        <begin position="390"/>
        <end position="599"/>
    </location>
</feature>
<dbReference type="CDD" id="cd10017">
    <property type="entry name" value="B3_DNA"/>
    <property type="match status" value="2"/>
</dbReference>
<comment type="caution">
    <text evidence="7">The sequence shown here is derived from an EMBL/GenBank/DDBJ whole genome shotgun (WGS) entry which is preliminary data.</text>
</comment>
<feature type="domain" description="TF-B3" evidence="6">
    <location>
        <begin position="290"/>
        <end position="383"/>
    </location>
</feature>
<keyword evidence="8" id="KW-1185">Reference proteome</keyword>
<keyword evidence="3" id="KW-0804">Transcription</keyword>
<name>A0A8T0GXL7_CERPU</name>
<dbReference type="GO" id="GO:0003677">
    <property type="term" value="F:DNA binding"/>
    <property type="evidence" value="ECO:0007669"/>
    <property type="project" value="UniProtKB-KW"/>
</dbReference>
<sequence>MKKACSVCLSNCLRLHGAQGENEDSAACLLCASRKREEDEHQNQQRIHAERNPSFLKKMATSTMNTLRLPMSFVRDQIDRLDGSILLEGPSGGKWRVNLQGSFESFSLNFGQGWEKFVADHVLQVDDLLTFSLSAKSHFQVEVYDGAGCLKPSALDAKVPEMEVAEAARPVAETALAARPVARIAGAEVEPARSVAGNAKVEVAEPARPVVGIAEAEVAEPARSVVEIAERSDPDSGDGLIKLVKSDQELLPEQHIVRGIVVSRRSPVTQLEKDRALQAAKSLELANPNVLLVMSRQNVYKGFWLGIPKQFAKEWMPSENNEVEIVNKGGHSWPAKWIVGRGGLSSGWRRFSLDHRLEEHDVCVLEMIDKVNYVLLVHIFRVLKSPGEDPGLYPRTISPDRRNSRKSFNCHEADGTLGEGSQRKSSRRAGHNGTHTLEPDSATKSLEHRSEHLLTGCSGPGEQDESRAAKDTPAAPQQSSRHRSGLLGDDMAAPGDVATRGSGADEQGETRVVKGTPTAKQAVLTPISSGQDGHEADGTPGDGSERKRRCSQRDVQVVERTLEPDTATKSSKRNKRNFEDDKASPAKGKELASSDHEEIGTSGAELLANDIQKIVDEINSKDRAGGAGDEVPLRACGTAAAVEPQPGLALICYENGSGRDYQFVEHSSSARADFSPEVDYTDPDDVHQQIVHGPDPALASGRKKTTRLDDVLEIVHVPATGPFRGRKKEKRQEYKVLHIYQGRNFGSGTEYLTELEGYSEREDRTELEGYSEREDRTYLDRDDDTGFWWVPCEQFGWDMMRCYIG</sequence>
<keyword evidence="1" id="KW-0805">Transcription regulation</keyword>
<evidence type="ECO:0000256" key="5">
    <source>
        <dbReference type="SAM" id="MobiDB-lite"/>
    </source>
</evidence>
<dbReference type="AlphaFoldDB" id="A0A8T0GXL7"/>
<dbReference type="Gene3D" id="2.40.330.10">
    <property type="entry name" value="DNA-binding pseudobarrel domain"/>
    <property type="match status" value="2"/>
</dbReference>
<dbReference type="InterPro" id="IPR044837">
    <property type="entry name" value="REM16-like"/>
</dbReference>
<dbReference type="EMBL" id="CM026429">
    <property type="protein sequence ID" value="KAG0563767.1"/>
    <property type="molecule type" value="Genomic_DNA"/>
</dbReference>
<dbReference type="EMBL" id="CM026429">
    <property type="protein sequence ID" value="KAG0563770.1"/>
    <property type="molecule type" value="Genomic_DNA"/>
</dbReference>
<accession>A0A8T0GXL7</accession>
<dbReference type="SMART" id="SM01019">
    <property type="entry name" value="B3"/>
    <property type="match status" value="2"/>
</dbReference>
<gene>
    <name evidence="7" type="ORF">KC19_8G057400</name>
</gene>
<dbReference type="InterPro" id="IPR003340">
    <property type="entry name" value="B3_DNA-bd"/>
</dbReference>
<evidence type="ECO:0000256" key="4">
    <source>
        <dbReference type="ARBA" id="ARBA00023242"/>
    </source>
</evidence>
<protein>
    <recommendedName>
        <fullName evidence="6">TF-B3 domain-containing protein</fullName>
    </recommendedName>
</protein>
<dbReference type="InterPro" id="IPR015300">
    <property type="entry name" value="DNA-bd_pseudobarrel_sf"/>
</dbReference>
<evidence type="ECO:0000256" key="1">
    <source>
        <dbReference type="ARBA" id="ARBA00023015"/>
    </source>
</evidence>
<evidence type="ECO:0000256" key="3">
    <source>
        <dbReference type="ARBA" id="ARBA00023163"/>
    </source>
</evidence>
<feature type="compositionally biased region" description="Basic and acidic residues" evidence="5">
    <location>
        <begin position="576"/>
        <end position="599"/>
    </location>
</feature>
<evidence type="ECO:0000313" key="8">
    <source>
        <dbReference type="Proteomes" id="UP000822688"/>
    </source>
</evidence>
<dbReference type="PANTHER" id="PTHR31391:SF157">
    <property type="entry name" value="B3 DOMAIN-CONTAINING PROTEIN REM16"/>
    <property type="match status" value="1"/>
</dbReference>
<dbReference type="PROSITE" id="PS50863">
    <property type="entry name" value="B3"/>
    <property type="match status" value="2"/>
</dbReference>
<proteinExistence type="predicted"/>
<dbReference type="EMBL" id="CM026429">
    <property type="protein sequence ID" value="KAG0563768.1"/>
    <property type="molecule type" value="Genomic_DNA"/>
</dbReference>
<feature type="domain" description="TF-B3" evidence="6">
    <location>
        <begin position="52"/>
        <end position="147"/>
    </location>
</feature>
<dbReference type="Pfam" id="PF02362">
    <property type="entry name" value="B3"/>
    <property type="match status" value="2"/>
</dbReference>
<organism evidence="7 8">
    <name type="scientific">Ceratodon purpureus</name>
    <name type="common">Fire moss</name>
    <name type="synonym">Dicranum purpureum</name>
    <dbReference type="NCBI Taxonomy" id="3225"/>
    <lineage>
        <taxon>Eukaryota</taxon>
        <taxon>Viridiplantae</taxon>
        <taxon>Streptophyta</taxon>
        <taxon>Embryophyta</taxon>
        <taxon>Bryophyta</taxon>
        <taxon>Bryophytina</taxon>
        <taxon>Bryopsida</taxon>
        <taxon>Dicranidae</taxon>
        <taxon>Pseudoditrichales</taxon>
        <taxon>Ditrichaceae</taxon>
        <taxon>Ceratodon</taxon>
    </lineage>
</organism>
<dbReference type="PANTHER" id="PTHR31391">
    <property type="entry name" value="B3 DOMAIN-CONTAINING PROTEIN OS11G0197600-RELATED"/>
    <property type="match status" value="1"/>
</dbReference>
<reference evidence="7" key="1">
    <citation type="submission" date="2020-06" db="EMBL/GenBank/DDBJ databases">
        <title>WGS assembly of Ceratodon purpureus strain R40.</title>
        <authorList>
            <person name="Carey S.B."/>
            <person name="Jenkins J."/>
            <person name="Shu S."/>
            <person name="Lovell J.T."/>
            <person name="Sreedasyam A."/>
            <person name="Maumus F."/>
            <person name="Tiley G.P."/>
            <person name="Fernandez-Pozo N."/>
            <person name="Barry K."/>
            <person name="Chen C."/>
            <person name="Wang M."/>
            <person name="Lipzen A."/>
            <person name="Daum C."/>
            <person name="Saski C.A."/>
            <person name="Payton A.C."/>
            <person name="Mcbreen J.C."/>
            <person name="Conrad R.E."/>
            <person name="Kollar L.M."/>
            <person name="Olsson S."/>
            <person name="Huttunen S."/>
            <person name="Landis J.B."/>
            <person name="Wickett N.J."/>
            <person name="Johnson M.G."/>
            <person name="Rensing S.A."/>
            <person name="Grimwood J."/>
            <person name="Schmutz J."/>
            <person name="Mcdaniel S.F."/>
        </authorList>
    </citation>
    <scope>NUCLEOTIDE SEQUENCE</scope>
    <source>
        <strain evidence="7">R40</strain>
    </source>
</reference>
<dbReference type="Proteomes" id="UP000822688">
    <property type="component" value="Chromosome 8"/>
</dbReference>
<keyword evidence="2" id="KW-0238">DNA-binding</keyword>
<evidence type="ECO:0000256" key="2">
    <source>
        <dbReference type="ARBA" id="ARBA00023125"/>
    </source>
</evidence>
<evidence type="ECO:0000259" key="6">
    <source>
        <dbReference type="PROSITE" id="PS50863"/>
    </source>
</evidence>